<keyword evidence="9" id="KW-1185">Reference proteome</keyword>
<dbReference type="PANTHER" id="PTHR10978">
    <property type="entry name" value="SUCCINATE DEHYDROGENASE CYTOCHROME B560 SUBUNIT"/>
    <property type="match status" value="1"/>
</dbReference>
<dbReference type="Gene3D" id="1.20.1300.10">
    <property type="entry name" value="Fumarate reductase/succinate dehydrogenase, transmembrane subunit"/>
    <property type="match status" value="1"/>
</dbReference>
<dbReference type="AlphaFoldDB" id="A0A397IQI3"/>
<evidence type="ECO:0000313" key="8">
    <source>
        <dbReference type="EMBL" id="RHZ78241.1"/>
    </source>
</evidence>
<keyword evidence="3" id="KW-0812">Transmembrane</keyword>
<dbReference type="NCBIfam" id="TIGR02970">
    <property type="entry name" value="succ_dehyd_cytB"/>
    <property type="match status" value="1"/>
</dbReference>
<evidence type="ECO:0000256" key="4">
    <source>
        <dbReference type="ARBA" id="ARBA00022723"/>
    </source>
</evidence>
<keyword evidence="2" id="KW-0349">Heme</keyword>
<gene>
    <name evidence="8" type="ORF">Glove_166g215</name>
</gene>
<dbReference type="CDD" id="cd03499">
    <property type="entry name" value="SQR_TypeC_SdhC"/>
    <property type="match status" value="1"/>
</dbReference>
<evidence type="ECO:0000256" key="3">
    <source>
        <dbReference type="ARBA" id="ARBA00022692"/>
    </source>
</evidence>
<dbReference type="InterPro" id="IPR000701">
    <property type="entry name" value="SuccDH_FuR_B_TM-su"/>
</dbReference>
<dbReference type="Pfam" id="PF01127">
    <property type="entry name" value="Sdh_cyt"/>
    <property type="match status" value="1"/>
</dbReference>
<comment type="subcellular location">
    <subcellularLocation>
        <location evidence="1">Membrane</location>
        <topology evidence="1">Multi-pass membrane protein</topology>
    </subcellularLocation>
</comment>
<evidence type="ECO:0000256" key="7">
    <source>
        <dbReference type="ARBA" id="ARBA00023136"/>
    </source>
</evidence>
<dbReference type="GO" id="GO:0016020">
    <property type="term" value="C:membrane"/>
    <property type="evidence" value="ECO:0007669"/>
    <property type="project" value="UniProtKB-SubCell"/>
</dbReference>
<dbReference type="GO" id="GO:0009055">
    <property type="term" value="F:electron transfer activity"/>
    <property type="evidence" value="ECO:0007669"/>
    <property type="project" value="InterPro"/>
</dbReference>
<keyword evidence="6" id="KW-0408">Iron</keyword>
<proteinExistence type="predicted"/>
<evidence type="ECO:0000313" key="9">
    <source>
        <dbReference type="Proteomes" id="UP000266861"/>
    </source>
</evidence>
<evidence type="ECO:0000256" key="1">
    <source>
        <dbReference type="ARBA" id="ARBA00004141"/>
    </source>
</evidence>
<keyword evidence="4" id="KW-0479">Metal-binding</keyword>
<dbReference type="GO" id="GO:0005739">
    <property type="term" value="C:mitochondrion"/>
    <property type="evidence" value="ECO:0007669"/>
    <property type="project" value="GOC"/>
</dbReference>
<protein>
    <recommendedName>
        <fullName evidence="10">Succinate dehydrogenase cytochrome b560 subunit</fullName>
    </recommendedName>
</protein>
<dbReference type="OrthoDB" id="588261at2759"/>
<accession>A0A397IQI3</accession>
<dbReference type="PANTHER" id="PTHR10978:SF5">
    <property type="entry name" value="SUCCINATE DEHYDROGENASE CYTOCHROME B560 SUBUNIT, MITOCHONDRIAL"/>
    <property type="match status" value="1"/>
</dbReference>
<evidence type="ECO:0000256" key="5">
    <source>
        <dbReference type="ARBA" id="ARBA00022989"/>
    </source>
</evidence>
<dbReference type="GO" id="GO:0046872">
    <property type="term" value="F:metal ion binding"/>
    <property type="evidence" value="ECO:0007669"/>
    <property type="project" value="UniProtKB-KW"/>
</dbReference>
<dbReference type="Proteomes" id="UP000266861">
    <property type="component" value="Unassembled WGS sequence"/>
</dbReference>
<dbReference type="PROSITE" id="PS01001">
    <property type="entry name" value="SDH_CYT_2"/>
    <property type="match status" value="1"/>
</dbReference>
<dbReference type="InterPro" id="IPR018495">
    <property type="entry name" value="Succ_DH_cyt_bsu_CS"/>
</dbReference>
<sequence length="186" mass="20073">MNPISLSQPWRIVGYNSLVRTSMPRNASALQFLMRKNVRHNSFNAPAQTTATEHNQILNAQRTARPLSPFTIYQPQLTSIMSIFHRVTGAGLGVVFYGGAIAYALSGPIGLEFNSDSIVASVANLPSAIKYIGKFSLAFPFTYHSFNGIRHLIWDVGGALSLKGVYRTGYVVVGLSVLSAAGLAAL</sequence>
<dbReference type="InterPro" id="IPR014314">
    <property type="entry name" value="Succ_DH_cytb556"/>
</dbReference>
<comment type="caution">
    <text evidence="8">The sequence shown here is derived from an EMBL/GenBank/DDBJ whole genome shotgun (WGS) entry which is preliminary data.</text>
</comment>
<dbReference type="InterPro" id="IPR034804">
    <property type="entry name" value="SQR/QFR_C/D"/>
</dbReference>
<evidence type="ECO:0000256" key="6">
    <source>
        <dbReference type="ARBA" id="ARBA00023004"/>
    </source>
</evidence>
<evidence type="ECO:0008006" key="10">
    <source>
        <dbReference type="Google" id="ProtNLM"/>
    </source>
</evidence>
<reference evidence="8 9" key="1">
    <citation type="submission" date="2018-08" db="EMBL/GenBank/DDBJ databases">
        <title>Genome and evolution of the arbuscular mycorrhizal fungus Diversispora epigaea (formerly Glomus versiforme) and its bacterial endosymbionts.</title>
        <authorList>
            <person name="Sun X."/>
            <person name="Fei Z."/>
            <person name="Harrison M."/>
        </authorList>
    </citation>
    <scope>NUCLEOTIDE SEQUENCE [LARGE SCALE GENOMIC DNA]</scope>
    <source>
        <strain evidence="8 9">IT104</strain>
    </source>
</reference>
<organism evidence="8 9">
    <name type="scientific">Diversispora epigaea</name>
    <dbReference type="NCBI Taxonomy" id="1348612"/>
    <lineage>
        <taxon>Eukaryota</taxon>
        <taxon>Fungi</taxon>
        <taxon>Fungi incertae sedis</taxon>
        <taxon>Mucoromycota</taxon>
        <taxon>Glomeromycotina</taxon>
        <taxon>Glomeromycetes</taxon>
        <taxon>Diversisporales</taxon>
        <taxon>Diversisporaceae</taxon>
        <taxon>Diversispora</taxon>
    </lineage>
</organism>
<evidence type="ECO:0000256" key="2">
    <source>
        <dbReference type="ARBA" id="ARBA00022617"/>
    </source>
</evidence>
<dbReference type="STRING" id="1348612.A0A397IQI3"/>
<keyword evidence="5" id="KW-1133">Transmembrane helix</keyword>
<keyword evidence="7" id="KW-0472">Membrane</keyword>
<dbReference type="GO" id="GO:0006121">
    <property type="term" value="P:mitochondrial electron transport, succinate to ubiquinone"/>
    <property type="evidence" value="ECO:0007669"/>
    <property type="project" value="TreeGrafter"/>
</dbReference>
<dbReference type="EMBL" id="PQFF01000156">
    <property type="protein sequence ID" value="RHZ78241.1"/>
    <property type="molecule type" value="Genomic_DNA"/>
</dbReference>
<dbReference type="GO" id="GO:0006099">
    <property type="term" value="P:tricarboxylic acid cycle"/>
    <property type="evidence" value="ECO:0007669"/>
    <property type="project" value="InterPro"/>
</dbReference>
<dbReference type="SUPFAM" id="SSF81343">
    <property type="entry name" value="Fumarate reductase respiratory complex transmembrane subunits"/>
    <property type="match status" value="1"/>
</dbReference>
<name>A0A397IQI3_9GLOM</name>